<dbReference type="RefSeq" id="WP_153713923.1">
    <property type="nucleotide sequence ID" value="NZ_CP045871.1"/>
</dbReference>
<reference evidence="1 2" key="1">
    <citation type="submission" date="2019-11" db="EMBL/GenBank/DDBJ databases">
        <authorList>
            <person name="Khan S.A."/>
            <person name="Jeon C.O."/>
            <person name="Chun B.H."/>
        </authorList>
    </citation>
    <scope>NUCLEOTIDE SEQUENCE [LARGE SCALE GENOMIC DNA]</scope>
    <source>
        <strain evidence="1 2">IMCC 1097</strain>
    </source>
</reference>
<protein>
    <submittedName>
        <fullName evidence="1">Uncharacterized protein</fullName>
    </submittedName>
</protein>
<evidence type="ECO:0000313" key="1">
    <source>
        <dbReference type="EMBL" id="QGG80419.1"/>
    </source>
</evidence>
<dbReference type="AlphaFoldDB" id="A0A5Q2Q7G2"/>
<organism evidence="1 2">
    <name type="scientific">Litorivicinus lipolyticus</name>
    <dbReference type="NCBI Taxonomy" id="418701"/>
    <lineage>
        <taxon>Bacteria</taxon>
        <taxon>Pseudomonadati</taxon>
        <taxon>Pseudomonadota</taxon>
        <taxon>Gammaproteobacteria</taxon>
        <taxon>Oceanospirillales</taxon>
        <taxon>Litorivicinaceae</taxon>
        <taxon>Litorivicinus</taxon>
    </lineage>
</organism>
<proteinExistence type="predicted"/>
<dbReference type="Proteomes" id="UP000388235">
    <property type="component" value="Chromosome"/>
</dbReference>
<keyword evidence="2" id="KW-1185">Reference proteome</keyword>
<sequence>MIADLVDDVDFCQRVAVYLPLAGVSAPAAVTAQVIAAWPNLDAQTRRELADLWGALERQSGLVLPSVIDALRDQPLPP</sequence>
<evidence type="ECO:0000313" key="2">
    <source>
        <dbReference type="Proteomes" id="UP000388235"/>
    </source>
</evidence>
<accession>A0A5Q2Q7G2</accession>
<gene>
    <name evidence="1" type="ORF">GH975_07470</name>
</gene>
<dbReference type="KEGG" id="llp:GH975_07470"/>
<dbReference type="EMBL" id="CP045871">
    <property type="protein sequence ID" value="QGG80419.1"/>
    <property type="molecule type" value="Genomic_DNA"/>
</dbReference>
<name>A0A5Q2Q7G2_9GAMM</name>